<protein>
    <recommendedName>
        <fullName evidence="7">C2H2-type domain-containing protein</fullName>
    </recommendedName>
</protein>
<feature type="domain" description="C2H2-type" evidence="7">
    <location>
        <begin position="327"/>
        <end position="354"/>
    </location>
</feature>
<evidence type="ECO:0000259" key="7">
    <source>
        <dbReference type="PROSITE" id="PS50157"/>
    </source>
</evidence>
<feature type="domain" description="C2H2-type" evidence="7">
    <location>
        <begin position="544"/>
        <end position="572"/>
    </location>
</feature>
<keyword evidence="4" id="KW-0862">Zinc</keyword>
<dbReference type="GO" id="GO:0000981">
    <property type="term" value="F:DNA-binding transcription factor activity, RNA polymerase II-specific"/>
    <property type="evidence" value="ECO:0007669"/>
    <property type="project" value="TreeGrafter"/>
</dbReference>
<evidence type="ECO:0000256" key="1">
    <source>
        <dbReference type="ARBA" id="ARBA00022723"/>
    </source>
</evidence>
<evidence type="ECO:0000256" key="3">
    <source>
        <dbReference type="ARBA" id="ARBA00022771"/>
    </source>
</evidence>
<dbReference type="SMART" id="SM00355">
    <property type="entry name" value="ZnF_C2H2"/>
    <property type="match status" value="12"/>
</dbReference>
<feature type="domain" description="C2H2-type" evidence="7">
    <location>
        <begin position="448"/>
        <end position="478"/>
    </location>
</feature>
<organism evidence="8 9">
    <name type="scientific">Manduca sexta</name>
    <name type="common">Tobacco hawkmoth</name>
    <name type="synonym">Tobacco hornworm</name>
    <dbReference type="NCBI Taxonomy" id="7130"/>
    <lineage>
        <taxon>Eukaryota</taxon>
        <taxon>Metazoa</taxon>
        <taxon>Ecdysozoa</taxon>
        <taxon>Arthropoda</taxon>
        <taxon>Hexapoda</taxon>
        <taxon>Insecta</taxon>
        <taxon>Pterygota</taxon>
        <taxon>Neoptera</taxon>
        <taxon>Endopterygota</taxon>
        <taxon>Lepidoptera</taxon>
        <taxon>Glossata</taxon>
        <taxon>Ditrysia</taxon>
        <taxon>Bombycoidea</taxon>
        <taxon>Sphingidae</taxon>
        <taxon>Sphinginae</taxon>
        <taxon>Sphingini</taxon>
        <taxon>Manduca</taxon>
    </lineage>
</organism>
<keyword evidence="1" id="KW-0479">Metal-binding</keyword>
<dbReference type="InterPro" id="IPR013087">
    <property type="entry name" value="Znf_C2H2_type"/>
</dbReference>
<reference evidence="8" key="2">
    <citation type="submission" date="2020-12" db="EMBL/GenBank/DDBJ databases">
        <authorList>
            <person name="Kanost M."/>
        </authorList>
    </citation>
    <scope>NUCLEOTIDE SEQUENCE</scope>
</reference>
<proteinExistence type="predicted"/>
<dbReference type="AlphaFoldDB" id="A0A921ZQ86"/>
<dbReference type="GO" id="GO:0005634">
    <property type="term" value="C:nucleus"/>
    <property type="evidence" value="ECO:0007669"/>
    <property type="project" value="TreeGrafter"/>
</dbReference>
<evidence type="ECO:0000256" key="5">
    <source>
        <dbReference type="PROSITE-ProRule" id="PRU00042"/>
    </source>
</evidence>
<dbReference type="Pfam" id="PF13912">
    <property type="entry name" value="zf-C2H2_6"/>
    <property type="match status" value="1"/>
</dbReference>
<sequence>MKEININIEGYNVNGICVGCLNYNRKMFYCNEIKECFKLIGNIDVPDGLSVQVCWECLADVRSVLRFQARILRSFEFLINYSHENTFLNCPEDFTEYSSTRLTTSPMEVHSMLKDEEELIEVKVEDDLKYEPFESSSLKEEKDYTQDDFSEDLPSQEVDASSEDDIQLSKLKKKKEKREKKSKKDRKKKEKHKPEELQLKASRKLKNLPEDLVELYSMSEEEMWAVRASDVASADFTNLRYKCTDCILGFNTEKLMADHFNGKHRVKGDVCHQCNICKAYFLTKDNLSVHRSLHLTAYRCKQCGAKTSLKRLMLKHVSSHRRDADEYKCSTCGGEFSTKSKLTYHKGVCHQEKPQCDCCGKVFANKMTLKYHLKILPQNKDDKPKEKLHIPCKGCNKVFHSKKSYRAHVVIHDGLTYPCPTCGKLFQWKRNLARHARNHREREAGALHECKDCGKTFASRDCYANHLRLSKRHAAEDSYAHECNYCGKKFPTKWCMVDHIDWDHLKRIKYQCSVCFKPFKTAKIMVAHVNNIHEGKKREQEGEHLCEICGKSYKTVKRLKGHVWAMHTKRSTTKSFKCKLCPATFTWQTSIYKHVKIMHDSGKRKQQARPPPVKKEEYPVRLELANVQYFQQNIANNLMQNIVQSVHVQHAGVMQNLV</sequence>
<evidence type="ECO:0000256" key="4">
    <source>
        <dbReference type="ARBA" id="ARBA00022833"/>
    </source>
</evidence>
<feature type="compositionally biased region" description="Basic and acidic residues" evidence="6">
    <location>
        <begin position="135"/>
        <end position="145"/>
    </location>
</feature>
<dbReference type="SUPFAM" id="SSF57667">
    <property type="entry name" value="beta-beta-alpha zinc fingers"/>
    <property type="match status" value="6"/>
</dbReference>
<dbReference type="GO" id="GO:0000977">
    <property type="term" value="F:RNA polymerase II transcription regulatory region sequence-specific DNA binding"/>
    <property type="evidence" value="ECO:0007669"/>
    <property type="project" value="TreeGrafter"/>
</dbReference>
<keyword evidence="3 5" id="KW-0863">Zinc-finger</keyword>
<accession>A0A921ZQ86</accession>
<name>A0A921ZQ86_MANSE</name>
<feature type="region of interest" description="Disordered" evidence="6">
    <location>
        <begin position="135"/>
        <end position="201"/>
    </location>
</feature>
<feature type="domain" description="C2H2-type" evidence="7">
    <location>
        <begin position="272"/>
        <end position="294"/>
    </location>
</feature>
<dbReference type="Pfam" id="PF00096">
    <property type="entry name" value="zf-C2H2"/>
    <property type="match status" value="2"/>
</dbReference>
<reference evidence="8" key="1">
    <citation type="journal article" date="2016" name="Insect Biochem. Mol. Biol.">
        <title>Multifaceted biological insights from a draft genome sequence of the tobacco hornworm moth, Manduca sexta.</title>
        <authorList>
            <person name="Kanost M.R."/>
            <person name="Arrese E.L."/>
            <person name="Cao X."/>
            <person name="Chen Y.R."/>
            <person name="Chellapilla S."/>
            <person name="Goldsmith M.R."/>
            <person name="Grosse-Wilde E."/>
            <person name="Heckel D.G."/>
            <person name="Herndon N."/>
            <person name="Jiang H."/>
            <person name="Papanicolaou A."/>
            <person name="Qu J."/>
            <person name="Soulages J.L."/>
            <person name="Vogel H."/>
            <person name="Walters J."/>
            <person name="Waterhouse R.M."/>
            <person name="Ahn S.J."/>
            <person name="Almeida F.C."/>
            <person name="An C."/>
            <person name="Aqrawi P."/>
            <person name="Bretschneider A."/>
            <person name="Bryant W.B."/>
            <person name="Bucks S."/>
            <person name="Chao H."/>
            <person name="Chevignon G."/>
            <person name="Christen J.M."/>
            <person name="Clarke D.F."/>
            <person name="Dittmer N.T."/>
            <person name="Ferguson L.C.F."/>
            <person name="Garavelou S."/>
            <person name="Gordon K.H.J."/>
            <person name="Gunaratna R.T."/>
            <person name="Han Y."/>
            <person name="Hauser F."/>
            <person name="He Y."/>
            <person name="Heidel-Fischer H."/>
            <person name="Hirsh A."/>
            <person name="Hu Y."/>
            <person name="Jiang H."/>
            <person name="Kalra D."/>
            <person name="Klinner C."/>
            <person name="Konig C."/>
            <person name="Kovar C."/>
            <person name="Kroll A.R."/>
            <person name="Kuwar S.S."/>
            <person name="Lee S.L."/>
            <person name="Lehman R."/>
            <person name="Li K."/>
            <person name="Li Z."/>
            <person name="Liang H."/>
            <person name="Lovelace S."/>
            <person name="Lu Z."/>
            <person name="Mansfield J.H."/>
            <person name="McCulloch K.J."/>
            <person name="Mathew T."/>
            <person name="Morton B."/>
            <person name="Muzny D.M."/>
            <person name="Neunemann D."/>
            <person name="Ongeri F."/>
            <person name="Pauchet Y."/>
            <person name="Pu L.L."/>
            <person name="Pyrousis I."/>
            <person name="Rao X.J."/>
            <person name="Redding A."/>
            <person name="Roesel C."/>
            <person name="Sanchez-Gracia A."/>
            <person name="Schaack S."/>
            <person name="Shukla A."/>
            <person name="Tetreau G."/>
            <person name="Wang Y."/>
            <person name="Xiong G.H."/>
            <person name="Traut W."/>
            <person name="Walsh T.K."/>
            <person name="Worley K.C."/>
            <person name="Wu D."/>
            <person name="Wu W."/>
            <person name="Wu Y.Q."/>
            <person name="Zhang X."/>
            <person name="Zou Z."/>
            <person name="Zucker H."/>
            <person name="Briscoe A.D."/>
            <person name="Burmester T."/>
            <person name="Clem R.J."/>
            <person name="Feyereisen R."/>
            <person name="Grimmelikhuijzen C.J.P."/>
            <person name="Hamodrakas S.J."/>
            <person name="Hansson B.S."/>
            <person name="Huguet E."/>
            <person name="Jermiin L.S."/>
            <person name="Lan Q."/>
            <person name="Lehman H.K."/>
            <person name="Lorenzen M."/>
            <person name="Merzendorfer H."/>
            <person name="Michalopoulos I."/>
            <person name="Morton D.B."/>
            <person name="Muthukrishnan S."/>
            <person name="Oakeshott J.G."/>
            <person name="Palmer W."/>
            <person name="Park Y."/>
            <person name="Passarelli A.L."/>
            <person name="Rozas J."/>
            <person name="Schwartz L.M."/>
            <person name="Smith W."/>
            <person name="Southgate A."/>
            <person name="Vilcinskas A."/>
            <person name="Vogt R."/>
            <person name="Wang P."/>
            <person name="Werren J."/>
            <person name="Yu X.Q."/>
            <person name="Zhou J.J."/>
            <person name="Brown S.J."/>
            <person name="Scherer S.E."/>
            <person name="Richards S."/>
            <person name="Blissard G.W."/>
        </authorList>
    </citation>
    <scope>NUCLEOTIDE SEQUENCE</scope>
</reference>
<feature type="compositionally biased region" description="Basic residues" evidence="6">
    <location>
        <begin position="170"/>
        <end position="191"/>
    </location>
</feature>
<feature type="domain" description="C2H2-type" evidence="7">
    <location>
        <begin position="510"/>
        <end position="538"/>
    </location>
</feature>
<dbReference type="Gene3D" id="3.30.160.60">
    <property type="entry name" value="Classic Zinc Finger"/>
    <property type="match status" value="5"/>
</dbReference>
<evidence type="ECO:0000256" key="6">
    <source>
        <dbReference type="SAM" id="MobiDB-lite"/>
    </source>
</evidence>
<feature type="domain" description="C2H2-type" evidence="7">
    <location>
        <begin position="354"/>
        <end position="384"/>
    </location>
</feature>
<feature type="domain" description="C2H2-type" evidence="7">
    <location>
        <begin position="390"/>
        <end position="417"/>
    </location>
</feature>
<feature type="domain" description="C2H2-type" evidence="7">
    <location>
        <begin position="417"/>
        <end position="444"/>
    </location>
</feature>
<evidence type="ECO:0000313" key="8">
    <source>
        <dbReference type="EMBL" id="KAG6461834.1"/>
    </source>
</evidence>
<dbReference type="GO" id="GO:0008270">
    <property type="term" value="F:zinc ion binding"/>
    <property type="evidence" value="ECO:0007669"/>
    <property type="project" value="UniProtKB-KW"/>
</dbReference>
<feature type="domain" description="C2H2-type" evidence="7">
    <location>
        <begin position="576"/>
        <end position="604"/>
    </location>
</feature>
<keyword evidence="9" id="KW-1185">Reference proteome</keyword>
<feature type="domain" description="C2H2-type" evidence="7">
    <location>
        <begin position="298"/>
        <end position="325"/>
    </location>
</feature>
<dbReference type="PANTHER" id="PTHR24379:SF127">
    <property type="entry name" value="BLOODY FINGERS-RELATED"/>
    <property type="match status" value="1"/>
</dbReference>
<dbReference type="PANTHER" id="PTHR24379">
    <property type="entry name" value="KRAB AND ZINC FINGER DOMAIN-CONTAINING"/>
    <property type="match status" value="1"/>
</dbReference>
<comment type="caution">
    <text evidence="8">The sequence shown here is derived from an EMBL/GenBank/DDBJ whole genome shotgun (WGS) entry which is preliminary data.</text>
</comment>
<dbReference type="InterPro" id="IPR036236">
    <property type="entry name" value="Znf_C2H2_sf"/>
</dbReference>
<dbReference type="EMBL" id="JH668781">
    <property type="protein sequence ID" value="KAG6461834.1"/>
    <property type="molecule type" value="Genomic_DNA"/>
</dbReference>
<dbReference type="PROSITE" id="PS00028">
    <property type="entry name" value="ZINC_FINGER_C2H2_1"/>
    <property type="match status" value="7"/>
</dbReference>
<dbReference type="Proteomes" id="UP000791440">
    <property type="component" value="Unassembled WGS sequence"/>
</dbReference>
<dbReference type="PROSITE" id="PS50157">
    <property type="entry name" value="ZINC_FINGER_C2H2_2"/>
    <property type="match status" value="10"/>
</dbReference>
<gene>
    <name evidence="8" type="ORF">O3G_MSEX012885</name>
</gene>
<evidence type="ECO:0000313" key="9">
    <source>
        <dbReference type="Proteomes" id="UP000791440"/>
    </source>
</evidence>
<keyword evidence="2" id="KW-0677">Repeat</keyword>
<evidence type="ECO:0000256" key="2">
    <source>
        <dbReference type="ARBA" id="ARBA00022737"/>
    </source>
</evidence>